<dbReference type="PANTHER" id="PTHR42698:SF1">
    <property type="entry name" value="GTPASE ERA, MITOCHONDRIAL"/>
    <property type="match status" value="1"/>
</dbReference>
<reference evidence="3 4" key="1">
    <citation type="submission" date="2019-07" db="EMBL/GenBank/DDBJ databases">
        <authorList>
            <person name="Zhou L.-Y."/>
        </authorList>
    </citation>
    <scope>NUCLEOTIDE SEQUENCE [LARGE SCALE GENOMIC DNA]</scope>
    <source>
        <strain evidence="3 4">YIM 101269</strain>
    </source>
</reference>
<evidence type="ECO:0000256" key="1">
    <source>
        <dbReference type="SAM" id="Phobius"/>
    </source>
</evidence>
<dbReference type="Pfam" id="PF01926">
    <property type="entry name" value="MMR_HSR1"/>
    <property type="match status" value="1"/>
</dbReference>
<protein>
    <recommendedName>
        <fullName evidence="2">G domain-containing protein</fullName>
    </recommendedName>
</protein>
<dbReference type="OrthoDB" id="974105at2"/>
<proteinExistence type="predicted"/>
<dbReference type="PANTHER" id="PTHR42698">
    <property type="entry name" value="GTPASE ERA"/>
    <property type="match status" value="1"/>
</dbReference>
<evidence type="ECO:0000259" key="2">
    <source>
        <dbReference type="Pfam" id="PF01926"/>
    </source>
</evidence>
<dbReference type="GO" id="GO:0019843">
    <property type="term" value="F:rRNA binding"/>
    <property type="evidence" value="ECO:0007669"/>
    <property type="project" value="TreeGrafter"/>
</dbReference>
<organism evidence="3 4">
    <name type="scientific">Tessaracoccus rhinocerotis</name>
    <dbReference type="NCBI Taxonomy" id="1689449"/>
    <lineage>
        <taxon>Bacteria</taxon>
        <taxon>Bacillati</taxon>
        <taxon>Actinomycetota</taxon>
        <taxon>Actinomycetes</taxon>
        <taxon>Propionibacteriales</taxon>
        <taxon>Propionibacteriaceae</taxon>
        <taxon>Tessaracoccus</taxon>
    </lineage>
</organism>
<comment type="caution">
    <text evidence="3">The sequence shown here is derived from an EMBL/GenBank/DDBJ whole genome shotgun (WGS) entry which is preliminary data.</text>
</comment>
<dbReference type="Gene3D" id="3.40.50.300">
    <property type="entry name" value="P-loop containing nucleotide triphosphate hydrolases"/>
    <property type="match status" value="1"/>
</dbReference>
<dbReference type="GO" id="GO:0043024">
    <property type="term" value="F:ribosomal small subunit binding"/>
    <property type="evidence" value="ECO:0007669"/>
    <property type="project" value="TreeGrafter"/>
</dbReference>
<feature type="transmembrane region" description="Helical" evidence="1">
    <location>
        <begin position="419"/>
        <end position="443"/>
    </location>
</feature>
<dbReference type="Proteomes" id="UP000317638">
    <property type="component" value="Unassembled WGS sequence"/>
</dbReference>
<dbReference type="RefSeq" id="WP_143936814.1">
    <property type="nucleotide sequence ID" value="NZ_VKKG01000001.1"/>
</dbReference>
<sequence>MARKLGDRLETLEELAAATEGRVPEALTGRAREVATRAGERLRVGPQTVVALAGATGSGKSSLFNAVAGQKLAVEGARRPTTSETFAVSFGPTNVELLDWLGVKRRNEVPPRHKGQENLVLLDLPDHDSTEVAHHAEVDKMVRLVDQFVWVVDPQKYADAAIHQRYLRPLAHHRDVITVVLNQADRLTRDELAACLKDLRRLLDGDGLHGVPLLATSARTGQGVEELRTRLAELAARKSATAARLGADVDVLAADFDAATAGGRPGSPAQGTVTALNRSLEASAGVPLVTDAVRRSMVHRGTLATGWPLVKWLARFRPDPLKRLRIGGGRSKGETPQITERSSLPARGGVADAQLRTGLRTLSTQLGEGMPEAWRQSVHDAVHTNTDVLPDTLDRAIVTADLGTERTPVWWQLLRGLQWILVAAVVVGLLWLTANLVLAYFGLPPLPGVPLALANGVEVPLPTVLVFGGLLAGLVLSVGSRIFVGLGARSAERRARGVLRRRIAHIAERDVLAPAKAELERYARARELVGRLR</sequence>
<dbReference type="GO" id="GO:0005829">
    <property type="term" value="C:cytosol"/>
    <property type="evidence" value="ECO:0007669"/>
    <property type="project" value="TreeGrafter"/>
</dbReference>
<evidence type="ECO:0000313" key="4">
    <source>
        <dbReference type="Proteomes" id="UP000317638"/>
    </source>
</evidence>
<dbReference type="AlphaFoldDB" id="A0A553K4U9"/>
<feature type="transmembrane region" description="Helical" evidence="1">
    <location>
        <begin position="463"/>
        <end position="484"/>
    </location>
</feature>
<keyword evidence="1" id="KW-0812">Transmembrane</keyword>
<dbReference type="GO" id="GO:0005525">
    <property type="term" value="F:GTP binding"/>
    <property type="evidence" value="ECO:0007669"/>
    <property type="project" value="InterPro"/>
</dbReference>
<dbReference type="InterPro" id="IPR027417">
    <property type="entry name" value="P-loop_NTPase"/>
</dbReference>
<dbReference type="InterPro" id="IPR005662">
    <property type="entry name" value="GTPase_Era-like"/>
</dbReference>
<dbReference type="EMBL" id="VKKG01000001">
    <property type="protein sequence ID" value="TRY19727.1"/>
    <property type="molecule type" value="Genomic_DNA"/>
</dbReference>
<dbReference type="InterPro" id="IPR006073">
    <property type="entry name" value="GTP-bd"/>
</dbReference>
<dbReference type="SUPFAM" id="SSF52540">
    <property type="entry name" value="P-loop containing nucleoside triphosphate hydrolases"/>
    <property type="match status" value="1"/>
</dbReference>
<accession>A0A553K4U9</accession>
<dbReference type="GO" id="GO:0000028">
    <property type="term" value="P:ribosomal small subunit assembly"/>
    <property type="evidence" value="ECO:0007669"/>
    <property type="project" value="TreeGrafter"/>
</dbReference>
<gene>
    <name evidence="3" type="ORF">FOJ82_02250</name>
</gene>
<keyword evidence="1" id="KW-1133">Transmembrane helix</keyword>
<evidence type="ECO:0000313" key="3">
    <source>
        <dbReference type="EMBL" id="TRY19727.1"/>
    </source>
</evidence>
<keyword evidence="1" id="KW-0472">Membrane</keyword>
<feature type="domain" description="G" evidence="2">
    <location>
        <begin position="50"/>
        <end position="178"/>
    </location>
</feature>
<name>A0A553K4U9_9ACTN</name>
<keyword evidence="4" id="KW-1185">Reference proteome</keyword>